<keyword evidence="1" id="KW-0472">Membrane</keyword>
<keyword evidence="3" id="KW-1185">Reference proteome</keyword>
<organism evidence="2 3">
    <name type="scientific">Carex littledalei</name>
    <dbReference type="NCBI Taxonomy" id="544730"/>
    <lineage>
        <taxon>Eukaryota</taxon>
        <taxon>Viridiplantae</taxon>
        <taxon>Streptophyta</taxon>
        <taxon>Embryophyta</taxon>
        <taxon>Tracheophyta</taxon>
        <taxon>Spermatophyta</taxon>
        <taxon>Magnoliopsida</taxon>
        <taxon>Liliopsida</taxon>
        <taxon>Poales</taxon>
        <taxon>Cyperaceae</taxon>
        <taxon>Cyperoideae</taxon>
        <taxon>Cariceae</taxon>
        <taxon>Carex</taxon>
        <taxon>Carex subgen. Euthyceras</taxon>
    </lineage>
</organism>
<protein>
    <submittedName>
        <fullName evidence="2">Uncharacterized protein</fullName>
    </submittedName>
</protein>
<sequence>MPLKSKNTATKSSSSCLNLLSCFRTPRVDEPEDILHASAVADNRNKLRLPCLPWPKFRRKKKKMKKTIPFDLQCATSSLSFIPSSNNNTCTPKDRNSKGWCRRKQKVPNEALPTGSAAPSRTASVVSMDRIAQFQPSPRSNPARPNNQTVQSDLFRHAIYRTATNHIVNRIGNRRLRLGAGLLVMVTSLGVMLVFGRTGAVLFLSSCWYIVPMVIDTVLSSERQGN</sequence>
<reference evidence="2" key="1">
    <citation type="submission" date="2020-01" db="EMBL/GenBank/DDBJ databases">
        <title>Genome sequence of Kobresia littledalei, the first chromosome-level genome in the family Cyperaceae.</title>
        <authorList>
            <person name="Qu G."/>
        </authorList>
    </citation>
    <scope>NUCLEOTIDE SEQUENCE</scope>
    <source>
        <strain evidence="2">C.B.Clarke</strain>
        <tissue evidence="2">Leaf</tissue>
    </source>
</reference>
<dbReference type="PANTHER" id="PTHR34379">
    <property type="entry name" value="OS07G0553800 PROTEIN"/>
    <property type="match status" value="1"/>
</dbReference>
<dbReference type="EMBL" id="SWLB01000016">
    <property type="protein sequence ID" value="KAF3327966.1"/>
    <property type="molecule type" value="Genomic_DNA"/>
</dbReference>
<evidence type="ECO:0000313" key="3">
    <source>
        <dbReference type="Proteomes" id="UP000623129"/>
    </source>
</evidence>
<gene>
    <name evidence="2" type="ORF">FCM35_KLT06572</name>
</gene>
<keyword evidence="1" id="KW-0812">Transmembrane</keyword>
<evidence type="ECO:0000256" key="1">
    <source>
        <dbReference type="SAM" id="Phobius"/>
    </source>
</evidence>
<feature type="transmembrane region" description="Helical" evidence="1">
    <location>
        <begin position="176"/>
        <end position="195"/>
    </location>
</feature>
<dbReference type="InterPro" id="IPR040411">
    <property type="entry name" value="At5g23160-like"/>
</dbReference>
<dbReference type="Proteomes" id="UP000623129">
    <property type="component" value="Unassembled WGS sequence"/>
</dbReference>
<accession>A0A833R0Z2</accession>
<dbReference type="AlphaFoldDB" id="A0A833R0Z2"/>
<dbReference type="PANTHER" id="PTHR34379:SF6">
    <property type="entry name" value="PROTEIN 3F"/>
    <property type="match status" value="1"/>
</dbReference>
<name>A0A833R0Z2_9POAL</name>
<comment type="caution">
    <text evidence="2">The sequence shown here is derived from an EMBL/GenBank/DDBJ whole genome shotgun (WGS) entry which is preliminary data.</text>
</comment>
<keyword evidence="1" id="KW-1133">Transmembrane helix</keyword>
<proteinExistence type="predicted"/>
<evidence type="ECO:0000313" key="2">
    <source>
        <dbReference type="EMBL" id="KAF3327966.1"/>
    </source>
</evidence>